<dbReference type="PROSITE" id="PS50048">
    <property type="entry name" value="ZN2_CY6_FUNGAL_2"/>
    <property type="match status" value="1"/>
</dbReference>
<dbReference type="InterPro" id="IPR001138">
    <property type="entry name" value="Zn2Cys6_DnaBD"/>
</dbReference>
<dbReference type="InterPro" id="IPR036864">
    <property type="entry name" value="Zn2-C6_fun-type_DNA-bd_sf"/>
</dbReference>
<feature type="region of interest" description="Disordered" evidence="4">
    <location>
        <begin position="52"/>
        <end position="116"/>
    </location>
</feature>
<reference evidence="6 7" key="1">
    <citation type="submission" date="2018-05" db="EMBL/GenBank/DDBJ databases">
        <title>Draft genome sequence of Scytalidium lignicola DSM 105466, a ubiquitous saprotrophic fungus.</title>
        <authorList>
            <person name="Buettner E."/>
            <person name="Gebauer A.M."/>
            <person name="Hofrichter M."/>
            <person name="Liers C."/>
            <person name="Kellner H."/>
        </authorList>
    </citation>
    <scope>NUCLEOTIDE SEQUENCE [LARGE SCALE GENOMIC DNA]</scope>
    <source>
        <strain evidence="6 7">DSM 105466</strain>
    </source>
</reference>
<dbReference type="PANTHER" id="PTHR31001">
    <property type="entry name" value="UNCHARACTERIZED TRANSCRIPTIONAL REGULATORY PROTEIN"/>
    <property type="match status" value="1"/>
</dbReference>
<dbReference type="InterPro" id="IPR050613">
    <property type="entry name" value="Sec_Metabolite_Reg"/>
</dbReference>
<dbReference type="SMART" id="SM00906">
    <property type="entry name" value="Fungal_trans"/>
    <property type="match status" value="1"/>
</dbReference>
<dbReference type="STRING" id="5539.A0A3E2HQS1"/>
<dbReference type="SMART" id="SM00066">
    <property type="entry name" value="GAL4"/>
    <property type="match status" value="1"/>
</dbReference>
<keyword evidence="3" id="KW-0539">Nucleus</keyword>
<dbReference type="InterPro" id="IPR007219">
    <property type="entry name" value="XnlR_reg_dom"/>
</dbReference>
<comment type="caution">
    <text evidence="6">The sequence shown here is derived from an EMBL/GenBank/DDBJ whole genome shotgun (WGS) entry which is preliminary data.</text>
</comment>
<dbReference type="Gene3D" id="4.10.240.10">
    <property type="entry name" value="Zn(2)-C6 fungal-type DNA-binding domain"/>
    <property type="match status" value="1"/>
</dbReference>
<dbReference type="OrthoDB" id="4898680at2759"/>
<dbReference type="Pfam" id="PF04082">
    <property type="entry name" value="Fungal_trans"/>
    <property type="match status" value="1"/>
</dbReference>
<evidence type="ECO:0000256" key="1">
    <source>
        <dbReference type="ARBA" id="ARBA00004123"/>
    </source>
</evidence>
<name>A0A3E2HQS1_SCYLI</name>
<evidence type="ECO:0000256" key="3">
    <source>
        <dbReference type="ARBA" id="ARBA00023242"/>
    </source>
</evidence>
<evidence type="ECO:0000313" key="7">
    <source>
        <dbReference type="Proteomes" id="UP000258309"/>
    </source>
</evidence>
<feature type="non-terminal residue" evidence="6">
    <location>
        <position position="1"/>
    </location>
</feature>
<dbReference type="PANTHER" id="PTHR31001:SF40">
    <property type="entry name" value="ZN(II)2CYS6 TRANSCRIPTION FACTOR (EUROFUNG)"/>
    <property type="match status" value="1"/>
</dbReference>
<feature type="domain" description="Zn(2)-C6 fungal-type" evidence="5">
    <location>
        <begin position="18"/>
        <end position="50"/>
    </location>
</feature>
<dbReference type="GO" id="GO:0006351">
    <property type="term" value="P:DNA-templated transcription"/>
    <property type="evidence" value="ECO:0007669"/>
    <property type="project" value="InterPro"/>
</dbReference>
<comment type="subcellular location">
    <subcellularLocation>
        <location evidence="1">Nucleus</location>
    </subcellularLocation>
</comment>
<evidence type="ECO:0000313" key="6">
    <source>
        <dbReference type="EMBL" id="RFU35705.1"/>
    </source>
</evidence>
<evidence type="ECO:0000256" key="4">
    <source>
        <dbReference type="SAM" id="MobiDB-lite"/>
    </source>
</evidence>
<sequence length="730" mass="81872">MSAINEVLPRRRNGKQRACEPCRKAKIACDHSLPICQRCKRKNISSKCHYHEAPMTKRAPHNNSVSTSPGPRVPVQQEPLSSPNISSPSPNAAAPSSFRNTLRRRSTCSPQTTASKPAGFFGPTAFSAVFSENRENFEDDFQVVNAAAVPNGSYYESIQPQTFLMLGGSGHPGSARVMLGVKVLRQLPDERTFSFLMNRYKESHYDCVLHKPSVLYCGTSLWKTFGKELVEPRQLGNLEKVSSLLCKNAEDALEEYDDYERYLASFSGTNMRWEIMGHLFSALTSTLLSLPERDHFFISQIGPRSNRKYFVLEMKDAAQACITLSNYMDLLNVPMVALLAKNMILSTVIHGDTSLIAWRQLGDLVSAATALGLHRDEEFDRPISVASESRRSIFGVIFKIDKSTSLLTGRPPALSYQYTRFKPCSAIPEEALMRGGRELEKAIAGLDSNGWNTDGIQHTSTLNRAFVLMAIILDQILEFSLGDPANFSQERCKELIDKTNQVYADFPSFVRLCKGDTTSPCISDQVLFSKLGIRLEYLEVNLLLERLASKAGITNGQAMIDSAREMLELTVLFWVQRDRFIERHSDFDWLLMCYGVPASGVLCVHLLNQMKQSSPEIEQPLRFRRSEIVQNLSLLVGFLEWVQPTAGNYQLCTRMKKIIKQILDKILNPPPVQSVTVITPVSNVSLDANDVAFDDNTFQSGSYENQLDDLDWLNSVDWSRGPWIDLSGLT</sequence>
<protein>
    <recommendedName>
        <fullName evidence="5">Zn(2)-C6 fungal-type domain-containing protein</fullName>
    </recommendedName>
</protein>
<keyword evidence="2" id="KW-0479">Metal-binding</keyword>
<gene>
    <name evidence="6" type="ORF">B7463_g679</name>
</gene>
<evidence type="ECO:0000259" key="5">
    <source>
        <dbReference type="PROSITE" id="PS50048"/>
    </source>
</evidence>
<dbReference type="CDD" id="cd00067">
    <property type="entry name" value="GAL4"/>
    <property type="match status" value="1"/>
</dbReference>
<dbReference type="GO" id="GO:0008270">
    <property type="term" value="F:zinc ion binding"/>
    <property type="evidence" value="ECO:0007669"/>
    <property type="project" value="InterPro"/>
</dbReference>
<dbReference type="PROSITE" id="PS00463">
    <property type="entry name" value="ZN2_CY6_FUNGAL_1"/>
    <property type="match status" value="1"/>
</dbReference>
<dbReference type="GO" id="GO:0005634">
    <property type="term" value="C:nucleus"/>
    <property type="evidence" value="ECO:0007669"/>
    <property type="project" value="UniProtKB-SubCell"/>
</dbReference>
<dbReference type="GO" id="GO:0000981">
    <property type="term" value="F:DNA-binding transcription factor activity, RNA polymerase II-specific"/>
    <property type="evidence" value="ECO:0007669"/>
    <property type="project" value="InterPro"/>
</dbReference>
<dbReference type="EMBL" id="NCSJ02000006">
    <property type="protein sequence ID" value="RFU35705.1"/>
    <property type="molecule type" value="Genomic_DNA"/>
</dbReference>
<feature type="non-terminal residue" evidence="6">
    <location>
        <position position="730"/>
    </location>
</feature>
<dbReference type="Proteomes" id="UP000258309">
    <property type="component" value="Unassembled WGS sequence"/>
</dbReference>
<proteinExistence type="predicted"/>
<feature type="compositionally biased region" description="Low complexity" evidence="4">
    <location>
        <begin position="81"/>
        <end position="97"/>
    </location>
</feature>
<evidence type="ECO:0000256" key="2">
    <source>
        <dbReference type="ARBA" id="ARBA00022723"/>
    </source>
</evidence>
<dbReference type="CDD" id="cd12148">
    <property type="entry name" value="fungal_TF_MHR"/>
    <property type="match status" value="1"/>
</dbReference>
<accession>A0A3E2HQS1</accession>
<dbReference type="SUPFAM" id="SSF57701">
    <property type="entry name" value="Zn2/Cys6 DNA-binding domain"/>
    <property type="match status" value="1"/>
</dbReference>
<dbReference type="GO" id="GO:0003677">
    <property type="term" value="F:DNA binding"/>
    <property type="evidence" value="ECO:0007669"/>
    <property type="project" value="InterPro"/>
</dbReference>
<dbReference type="OMA" id="THLQNMF"/>
<dbReference type="Pfam" id="PF00172">
    <property type="entry name" value="Zn_clus"/>
    <property type="match status" value="1"/>
</dbReference>
<keyword evidence="7" id="KW-1185">Reference proteome</keyword>
<dbReference type="AlphaFoldDB" id="A0A3E2HQS1"/>
<organism evidence="6 7">
    <name type="scientific">Scytalidium lignicola</name>
    <name type="common">Hyphomycete</name>
    <dbReference type="NCBI Taxonomy" id="5539"/>
    <lineage>
        <taxon>Eukaryota</taxon>
        <taxon>Fungi</taxon>
        <taxon>Dikarya</taxon>
        <taxon>Ascomycota</taxon>
        <taxon>Pezizomycotina</taxon>
        <taxon>Leotiomycetes</taxon>
        <taxon>Leotiomycetes incertae sedis</taxon>
        <taxon>Scytalidium</taxon>
    </lineage>
</organism>